<evidence type="ECO:0000313" key="3">
    <source>
        <dbReference type="EMBL" id="GAA1623113.1"/>
    </source>
</evidence>
<reference evidence="4" key="1">
    <citation type="journal article" date="2019" name="Int. J. Syst. Evol. Microbiol.">
        <title>The Global Catalogue of Microorganisms (GCM) 10K type strain sequencing project: providing services to taxonomists for standard genome sequencing and annotation.</title>
        <authorList>
            <consortium name="The Broad Institute Genomics Platform"/>
            <consortium name="The Broad Institute Genome Sequencing Center for Infectious Disease"/>
            <person name="Wu L."/>
            <person name="Ma J."/>
        </authorList>
    </citation>
    <scope>NUCLEOTIDE SEQUENCE [LARGE SCALE GENOMIC DNA]</scope>
    <source>
        <strain evidence="4">JCM 13929</strain>
    </source>
</reference>
<dbReference type="Proteomes" id="UP001500064">
    <property type="component" value="Unassembled WGS sequence"/>
</dbReference>
<comment type="caution">
    <text evidence="3">The sequence shown here is derived from an EMBL/GenBank/DDBJ whole genome shotgun (WGS) entry which is preliminary data.</text>
</comment>
<evidence type="ECO:0008006" key="5">
    <source>
        <dbReference type="Google" id="ProtNLM"/>
    </source>
</evidence>
<keyword evidence="2" id="KW-0472">Membrane</keyword>
<evidence type="ECO:0000256" key="1">
    <source>
        <dbReference type="SAM" id="MobiDB-lite"/>
    </source>
</evidence>
<feature type="transmembrane region" description="Helical" evidence="2">
    <location>
        <begin position="411"/>
        <end position="430"/>
    </location>
</feature>
<feature type="compositionally biased region" description="Low complexity" evidence="1">
    <location>
        <begin position="353"/>
        <end position="398"/>
    </location>
</feature>
<protein>
    <recommendedName>
        <fullName evidence="5">LPXTG cell wall anchor domain-containing protein</fullName>
    </recommendedName>
</protein>
<evidence type="ECO:0000256" key="2">
    <source>
        <dbReference type="SAM" id="Phobius"/>
    </source>
</evidence>
<keyword evidence="2" id="KW-0812">Transmembrane</keyword>
<name>A0ABP4QUM4_9ACTN</name>
<proteinExistence type="predicted"/>
<organism evidence="3 4">
    <name type="scientific">Nonomuraea maheshkhaliensis</name>
    <dbReference type="NCBI Taxonomy" id="419590"/>
    <lineage>
        <taxon>Bacteria</taxon>
        <taxon>Bacillati</taxon>
        <taxon>Actinomycetota</taxon>
        <taxon>Actinomycetes</taxon>
        <taxon>Streptosporangiales</taxon>
        <taxon>Streptosporangiaceae</taxon>
        <taxon>Nonomuraea</taxon>
    </lineage>
</organism>
<gene>
    <name evidence="3" type="ORF">GCM10009733_019710</name>
</gene>
<keyword evidence="4" id="KW-1185">Reference proteome</keyword>
<keyword evidence="2" id="KW-1133">Transmembrane helix</keyword>
<evidence type="ECO:0000313" key="4">
    <source>
        <dbReference type="Proteomes" id="UP001500064"/>
    </source>
</evidence>
<feature type="region of interest" description="Disordered" evidence="1">
    <location>
        <begin position="350"/>
        <end position="404"/>
    </location>
</feature>
<dbReference type="EMBL" id="BAAAMU010000010">
    <property type="protein sequence ID" value="GAA1623113.1"/>
    <property type="molecule type" value="Genomic_DNA"/>
</dbReference>
<sequence length="437" mass="43651">MLMSQVGRRLAQTTSALGLVGALVVLVCGVFVMATPTTAFAATKTFSYSCQSGGPFTVTAGTPLTVTLTSPTSVTAGQTFDLTVGIPTLTLATNSVPSTATTVAVNLALTPSGGTVTEPTTPKPGAPIAANATTAPAGNATYKVSVNSTTTGKISLDPGDLRLGITSATGGTTTTCTTDSTEVLDVPIGTGGGGNGTGTDLVEYECVGPEDSDVQDVEIKVELTMPTAAKVNEQFAIKWKGTYTTGKELKAPATGQTIAAKIFAYASLTGITNLTSATGEGTTGTITAGGTIPLPTTAFDLKTTASTAGTATVKPADVNFGANTATGNTPAIMCKVQNATELKSYTLTVASGTTSPSPTNTSPTPTNTSPRPTTTRTRTETVTPTATRKSQTPKAGADTGAGGTMGPDGRLFILTGTGLVAAAAIGGLVMRRRSVKG</sequence>
<accession>A0ABP4QUM4</accession>